<feature type="compositionally biased region" description="Polar residues" evidence="5">
    <location>
        <begin position="229"/>
        <end position="246"/>
    </location>
</feature>
<dbReference type="GO" id="GO:0046872">
    <property type="term" value="F:metal ion binding"/>
    <property type="evidence" value="ECO:0007669"/>
    <property type="project" value="UniProtKB-KW"/>
</dbReference>
<dbReference type="EMBL" id="QGNW01000007">
    <property type="protein sequence ID" value="RVX19990.1"/>
    <property type="molecule type" value="Genomic_DNA"/>
</dbReference>
<feature type="region of interest" description="Disordered" evidence="5">
    <location>
        <begin position="216"/>
        <end position="251"/>
    </location>
</feature>
<evidence type="ECO:0000256" key="1">
    <source>
        <dbReference type="ARBA" id="ARBA00022670"/>
    </source>
</evidence>
<protein>
    <submittedName>
        <fullName evidence="7">Copia protein</fullName>
    </submittedName>
</protein>
<keyword evidence="1" id="KW-0645">Protease</keyword>
<organism evidence="7 8">
    <name type="scientific">Vitis vinifera</name>
    <name type="common">Grape</name>
    <dbReference type="NCBI Taxonomy" id="29760"/>
    <lineage>
        <taxon>Eukaryota</taxon>
        <taxon>Viridiplantae</taxon>
        <taxon>Streptophyta</taxon>
        <taxon>Embryophyta</taxon>
        <taxon>Tracheophyta</taxon>
        <taxon>Spermatophyta</taxon>
        <taxon>Magnoliopsida</taxon>
        <taxon>eudicotyledons</taxon>
        <taxon>Gunneridae</taxon>
        <taxon>Pentapetalae</taxon>
        <taxon>rosids</taxon>
        <taxon>Vitales</taxon>
        <taxon>Vitaceae</taxon>
        <taxon>Viteae</taxon>
        <taxon>Vitis</taxon>
    </lineage>
</organism>
<reference evidence="7 8" key="1">
    <citation type="journal article" date="2018" name="PLoS Genet.">
        <title>Population sequencing reveals clonal diversity and ancestral inbreeding in the grapevine cultivar Chardonnay.</title>
        <authorList>
            <person name="Roach M.J."/>
            <person name="Johnson D.L."/>
            <person name="Bohlmann J."/>
            <person name="van Vuuren H.J."/>
            <person name="Jones S.J."/>
            <person name="Pretorius I.S."/>
            <person name="Schmidt S.A."/>
            <person name="Borneman A.R."/>
        </authorList>
    </citation>
    <scope>NUCLEOTIDE SEQUENCE [LARGE SCALE GENOMIC DNA]</scope>
    <source>
        <strain evidence="8">cv. Chardonnay</strain>
        <tissue evidence="7">Leaf</tissue>
    </source>
</reference>
<evidence type="ECO:0000313" key="8">
    <source>
        <dbReference type="Proteomes" id="UP000288805"/>
    </source>
</evidence>
<dbReference type="Pfam" id="PF25597">
    <property type="entry name" value="SH3_retrovirus"/>
    <property type="match status" value="1"/>
</dbReference>
<sequence length="1361" mass="155221">METPPTGVEKHEGESSILADLTTRMTQVLNHNQTQNQITSHEPATQIGIKLDGTNYALWSQIVEMYISGKDKLGYINGDFPQPLQTDPAFRKWRTENAVVKGWLINSMDPKRVTRLKQEGGSIETYYNNLQGLWREIDFRRPNPMECDIDIQKYNSILQEDRVYTFLDGLDDRLDKIRADVLQIQPFPTVEQAYAQVRREDLRQSVMMMNEDTISGGAMLSRGGHKPQHQLSFQTPSNGKPNTTTKPKGEGGGCTHCGNAKHTKETCFKLHGYPDWWHELKAKKKREASGGDNLGRAALMSVEPQLSLVPQQESSISTSEQIAQNDSGNQGYVFSCSKMGNHDGWIIDSGATDHMTFDPCDFSKATQPKRICIANANGVTYPVTGAGTVALSPSFSLPNTLLVPSLSNKLLSIGQVTEELNCCALMYPNFCLFQDILTKEIIGRGTKREGLYYMDDFSYGRANNMHSAGVKERQIWLWHNRLGHPSFRYLRCLFPDLFTKINESDFKCEACIQAKSHRVPYSISLNKCDTPFLIVHSDVWGPAPITISSGVRWFVTFVDDCTRMTWLYVMKNKHEVFEIFRSFHNMIRTQFFAKLQILRSDNGGEYDNAQFHRYFQEHGLHHETSCSQTPQQNGVAERKNRHILEITRALLTAAYVPKRFWPDAVMTAVYLMNRLPSRVLHYKTPLQVLAQHVTLPSVLMLPPRKFGCVTYVHLHKNQRTKLDPCAVRCVFLGYAAHKKGYRCYDPTTRRLYTTMDVTFIESENFFTSQSSRSSLQGEMISEEQNWENWPGFEETSNDIREVHPREPMAILIDQRGEVENVEHVEAEIEQQPTRVDQNGEVTEIESEQPFHDLTVPQLDQSPENIPEVQVLNSPHNIFAGYKLPFRHNRGQPPNRYSPDHGRSKSKYPIANHISTQKLSEPLKALVHKLSADGVPDTVSEAMNNPKWIQAIEEEMKALQKNDTWALVPLPEGKKTVGCRWVFSVKHKADGSVERYKARLVAKGYTQTYGVDYHETFSPVAKLNTVRVLISLAANLDWPLHQFDVKNAFLHGDLEEESPRAWFGRFSLAMRKHGFKQRNDEEEISKLQEHLATEFEMKNLGGLKYFLGIEVARSKRGIFLSQRKYVLDLLSETGMLDCRPADTPVVQNHGLREFPNQTPTNKERYQRLVGKLIYLSHTQPDIAYAVSLVSQFMHCPSEDHMSAVVRILRYLKSSPGRGLMFTKNQHLHIDGYTDADWAGNITDRKSTSGYFTFVGGNLVTWRSKKTEGLLEEIECSSQDTMNLFCDNKAAIAIAHNPVQHDRTKHVEVDRHFIKQKLEDKVIQFPFVKSEDQLADILTKAVSSRIFHNSLDKLGIDDIYAPT</sequence>
<keyword evidence="4" id="KW-0378">Hydrolase</keyword>
<dbReference type="Pfam" id="PF00665">
    <property type="entry name" value="rve"/>
    <property type="match status" value="1"/>
</dbReference>
<evidence type="ECO:0000313" key="7">
    <source>
        <dbReference type="EMBL" id="RVX19990.1"/>
    </source>
</evidence>
<dbReference type="Proteomes" id="UP000288805">
    <property type="component" value="Unassembled WGS sequence"/>
</dbReference>
<dbReference type="GO" id="GO:0004190">
    <property type="term" value="F:aspartic-type endopeptidase activity"/>
    <property type="evidence" value="ECO:0007669"/>
    <property type="project" value="UniProtKB-KW"/>
</dbReference>
<evidence type="ECO:0000256" key="4">
    <source>
        <dbReference type="ARBA" id="ARBA00022801"/>
    </source>
</evidence>
<evidence type="ECO:0000259" key="6">
    <source>
        <dbReference type="PROSITE" id="PS50994"/>
    </source>
</evidence>
<feature type="domain" description="Integrase catalytic" evidence="6">
    <location>
        <begin position="527"/>
        <end position="693"/>
    </location>
</feature>
<comment type="caution">
    <text evidence="7">The sequence shown here is derived from an EMBL/GenBank/DDBJ whole genome shotgun (WGS) entry which is preliminary data.</text>
</comment>
<dbReference type="InterPro" id="IPR013103">
    <property type="entry name" value="RVT_2"/>
</dbReference>
<dbReference type="Pfam" id="PF07727">
    <property type="entry name" value="RVT_2"/>
    <property type="match status" value="2"/>
</dbReference>
<dbReference type="SUPFAM" id="SSF53098">
    <property type="entry name" value="Ribonuclease H-like"/>
    <property type="match status" value="1"/>
</dbReference>
<dbReference type="InterPro" id="IPR029472">
    <property type="entry name" value="Copia-like_N"/>
</dbReference>
<keyword evidence="2" id="KW-0479">Metal-binding</keyword>
<dbReference type="PANTHER" id="PTHR42648">
    <property type="entry name" value="TRANSPOSASE, PUTATIVE-RELATED"/>
    <property type="match status" value="1"/>
</dbReference>
<dbReference type="Pfam" id="PF14244">
    <property type="entry name" value="Retrotran_gag_3"/>
    <property type="match status" value="1"/>
</dbReference>
<dbReference type="InterPro" id="IPR039537">
    <property type="entry name" value="Retrotran_Ty1/copia-like"/>
</dbReference>
<proteinExistence type="predicted"/>
<dbReference type="InterPro" id="IPR054722">
    <property type="entry name" value="PolX-like_BBD"/>
</dbReference>
<dbReference type="InterPro" id="IPR036397">
    <property type="entry name" value="RNaseH_sf"/>
</dbReference>
<dbReference type="Pfam" id="PF13976">
    <property type="entry name" value="gag_pre-integrs"/>
    <property type="match status" value="1"/>
</dbReference>
<dbReference type="InterPro" id="IPR043502">
    <property type="entry name" value="DNA/RNA_pol_sf"/>
</dbReference>
<evidence type="ECO:0000256" key="2">
    <source>
        <dbReference type="ARBA" id="ARBA00022723"/>
    </source>
</evidence>
<dbReference type="InterPro" id="IPR001584">
    <property type="entry name" value="Integrase_cat-core"/>
</dbReference>
<gene>
    <name evidence="7" type="primary">GIP_133</name>
    <name evidence="7" type="ORF">CK203_004432</name>
</gene>
<dbReference type="SUPFAM" id="SSF56672">
    <property type="entry name" value="DNA/RNA polymerases"/>
    <property type="match status" value="1"/>
</dbReference>
<dbReference type="GO" id="GO:0006508">
    <property type="term" value="P:proteolysis"/>
    <property type="evidence" value="ECO:0007669"/>
    <property type="project" value="UniProtKB-KW"/>
</dbReference>
<accession>A0A438KFN3</accession>
<keyword evidence="3" id="KW-0064">Aspartyl protease</keyword>
<dbReference type="InterPro" id="IPR012337">
    <property type="entry name" value="RNaseH-like_sf"/>
</dbReference>
<evidence type="ECO:0000256" key="3">
    <source>
        <dbReference type="ARBA" id="ARBA00022750"/>
    </source>
</evidence>
<dbReference type="InterPro" id="IPR025724">
    <property type="entry name" value="GAG-pre-integrase_dom"/>
</dbReference>
<evidence type="ECO:0000256" key="5">
    <source>
        <dbReference type="SAM" id="MobiDB-lite"/>
    </source>
</evidence>
<dbReference type="InterPro" id="IPR057670">
    <property type="entry name" value="SH3_retrovirus"/>
</dbReference>
<dbReference type="PANTHER" id="PTHR42648:SF22">
    <property type="entry name" value="REVERSE TRANSCRIPTASE TY1_COPIA-TYPE DOMAIN-CONTAINING PROTEIN"/>
    <property type="match status" value="1"/>
</dbReference>
<name>A0A438KFN3_VITVI</name>
<dbReference type="GO" id="GO:0015074">
    <property type="term" value="P:DNA integration"/>
    <property type="evidence" value="ECO:0007669"/>
    <property type="project" value="InterPro"/>
</dbReference>
<dbReference type="Pfam" id="PF22936">
    <property type="entry name" value="Pol_BBD"/>
    <property type="match status" value="1"/>
</dbReference>
<dbReference type="GO" id="GO:0003676">
    <property type="term" value="F:nucleic acid binding"/>
    <property type="evidence" value="ECO:0007669"/>
    <property type="project" value="InterPro"/>
</dbReference>
<dbReference type="PROSITE" id="PS50994">
    <property type="entry name" value="INTEGRASE"/>
    <property type="match status" value="1"/>
</dbReference>
<dbReference type="CDD" id="cd09272">
    <property type="entry name" value="RNase_HI_RT_Ty1"/>
    <property type="match status" value="1"/>
</dbReference>
<dbReference type="Gene3D" id="3.30.420.10">
    <property type="entry name" value="Ribonuclease H-like superfamily/Ribonuclease H"/>
    <property type="match status" value="1"/>
</dbReference>